<evidence type="ECO:0000313" key="1">
    <source>
        <dbReference type="EMBL" id="EXX69288.1"/>
    </source>
</evidence>
<dbReference type="EMBL" id="JEMT01016899">
    <property type="protein sequence ID" value="EXX69288.1"/>
    <property type="molecule type" value="Genomic_DNA"/>
</dbReference>
<proteinExistence type="predicted"/>
<name>A0A015MRA8_RHIIW</name>
<protein>
    <submittedName>
        <fullName evidence="1">Uncharacterized protein</fullName>
    </submittedName>
</protein>
<sequence length="124" mass="13185">MGEDLKQTQFNLEQKIPEIEMEVDQILYPDLNHRDIGKQGGYGPCPDPSEEKEGAKQVLGTVTTGITATNPAVGIAASAGLGATGVVTEGIGKLTGNQDIKDVGEVWKEAPVQPIKEVKKTLDK</sequence>
<dbReference type="OrthoDB" id="2317168at2759"/>
<dbReference type="AlphaFoldDB" id="A0A015MRA8"/>
<dbReference type="HOGENOM" id="CLU_2020823_0_0_1"/>
<reference evidence="1 2" key="1">
    <citation type="submission" date="2014-02" db="EMBL/GenBank/DDBJ databases">
        <title>Single nucleus genome sequencing reveals high similarity among nuclei of an endomycorrhizal fungus.</title>
        <authorList>
            <person name="Lin K."/>
            <person name="Geurts R."/>
            <person name="Zhang Z."/>
            <person name="Limpens E."/>
            <person name="Saunders D.G."/>
            <person name="Mu D."/>
            <person name="Pang E."/>
            <person name="Cao H."/>
            <person name="Cha H."/>
            <person name="Lin T."/>
            <person name="Zhou Q."/>
            <person name="Shang Y."/>
            <person name="Li Y."/>
            <person name="Ivanov S."/>
            <person name="Sharma T."/>
            <person name="Velzen R.V."/>
            <person name="Ruijter N.D."/>
            <person name="Aanen D.K."/>
            <person name="Win J."/>
            <person name="Kamoun S."/>
            <person name="Bisseling T."/>
            <person name="Huang S."/>
        </authorList>
    </citation>
    <scope>NUCLEOTIDE SEQUENCE [LARGE SCALE GENOMIC DNA]</scope>
    <source>
        <strain evidence="2">DAOM197198w</strain>
    </source>
</reference>
<organism evidence="1 2">
    <name type="scientific">Rhizophagus irregularis (strain DAOM 197198w)</name>
    <name type="common">Glomus intraradices</name>
    <dbReference type="NCBI Taxonomy" id="1432141"/>
    <lineage>
        <taxon>Eukaryota</taxon>
        <taxon>Fungi</taxon>
        <taxon>Fungi incertae sedis</taxon>
        <taxon>Mucoromycota</taxon>
        <taxon>Glomeromycotina</taxon>
        <taxon>Glomeromycetes</taxon>
        <taxon>Glomerales</taxon>
        <taxon>Glomeraceae</taxon>
        <taxon>Rhizophagus</taxon>
    </lineage>
</organism>
<dbReference type="Proteomes" id="UP000022910">
    <property type="component" value="Unassembled WGS sequence"/>
</dbReference>
<gene>
    <name evidence="1" type="ORF">RirG_097480</name>
</gene>
<evidence type="ECO:0000313" key="2">
    <source>
        <dbReference type="Proteomes" id="UP000022910"/>
    </source>
</evidence>
<comment type="caution">
    <text evidence="1">The sequence shown here is derived from an EMBL/GenBank/DDBJ whole genome shotgun (WGS) entry which is preliminary data.</text>
</comment>
<keyword evidence="2" id="KW-1185">Reference proteome</keyword>
<accession>A0A015MRA8</accession>